<keyword evidence="2" id="KW-1185">Reference proteome</keyword>
<dbReference type="Proteomes" id="UP000588604">
    <property type="component" value="Unassembled WGS sequence"/>
</dbReference>
<evidence type="ECO:0000313" key="1">
    <source>
        <dbReference type="EMBL" id="MBB6328985.1"/>
    </source>
</evidence>
<gene>
    <name evidence="1" type="ORF">FHS59_004649</name>
</gene>
<protein>
    <submittedName>
        <fullName evidence="1">Uncharacterized protein</fullName>
    </submittedName>
</protein>
<dbReference type="EMBL" id="JACIJO010000006">
    <property type="protein sequence ID" value="MBB6328985.1"/>
    <property type="molecule type" value="Genomic_DNA"/>
</dbReference>
<sequence length="91" mass="10265">MACPPEAAKYSDDRKVWTDTAEVKNKASGPADRRWAIHPQGSALSILDFFQSVQKTGNQLKNSKNKEKMLENELLIIHGSHCCVFVLNFFL</sequence>
<organism evidence="1 2">
    <name type="scientific">Algoriphagus iocasae</name>
    <dbReference type="NCBI Taxonomy" id="1836499"/>
    <lineage>
        <taxon>Bacteria</taxon>
        <taxon>Pseudomonadati</taxon>
        <taxon>Bacteroidota</taxon>
        <taxon>Cytophagia</taxon>
        <taxon>Cytophagales</taxon>
        <taxon>Cyclobacteriaceae</taxon>
        <taxon>Algoriphagus</taxon>
    </lineage>
</organism>
<evidence type="ECO:0000313" key="2">
    <source>
        <dbReference type="Proteomes" id="UP000588604"/>
    </source>
</evidence>
<comment type="caution">
    <text evidence="1">The sequence shown here is derived from an EMBL/GenBank/DDBJ whole genome shotgun (WGS) entry which is preliminary data.</text>
</comment>
<reference evidence="1 2" key="1">
    <citation type="submission" date="2020-08" db="EMBL/GenBank/DDBJ databases">
        <title>Genomic Encyclopedia of Type Strains, Phase IV (KMG-IV): sequencing the most valuable type-strain genomes for metagenomic binning, comparative biology and taxonomic classification.</title>
        <authorList>
            <person name="Goeker M."/>
        </authorList>
    </citation>
    <scope>NUCLEOTIDE SEQUENCE [LARGE SCALE GENOMIC DNA]</scope>
    <source>
        <strain evidence="1 2">DSM 102044</strain>
    </source>
</reference>
<dbReference type="AlphaFoldDB" id="A0A841N2X1"/>
<proteinExistence type="predicted"/>
<accession>A0A841N2X1</accession>
<name>A0A841N2X1_9BACT</name>